<dbReference type="AlphaFoldDB" id="A0A1F8GDZ6"/>
<dbReference type="FunFam" id="3.10.50.40:FF:000006">
    <property type="entry name" value="Peptidyl-prolyl cis-trans isomerase"/>
    <property type="match status" value="1"/>
</dbReference>
<gene>
    <name evidence="8" type="ORF">A2918_00685</name>
</gene>
<organism evidence="8 9">
    <name type="scientific">Candidatus Yanofskybacteria bacterium RIFCSPLOWO2_01_FULL_42_49</name>
    <dbReference type="NCBI Taxonomy" id="1802694"/>
    <lineage>
        <taxon>Bacteria</taxon>
        <taxon>Candidatus Yanofskyibacteriota</taxon>
    </lineage>
</organism>
<dbReference type="SUPFAM" id="SSF54534">
    <property type="entry name" value="FKBP-like"/>
    <property type="match status" value="1"/>
</dbReference>
<evidence type="ECO:0000259" key="7">
    <source>
        <dbReference type="PROSITE" id="PS50059"/>
    </source>
</evidence>
<dbReference type="PROSITE" id="PS50059">
    <property type="entry name" value="FKBP_PPIASE"/>
    <property type="match status" value="1"/>
</dbReference>
<evidence type="ECO:0000256" key="3">
    <source>
        <dbReference type="ARBA" id="ARBA00023110"/>
    </source>
</evidence>
<sequence length="113" mass="11830">MQYDNGLVVQDLVVGNGKSAQNGDTLSAHYAGALENGTVFDNSYDRGQPIQFVLGSGQLIKGWELGLVGMKEGGKRKLIIPPSLGYGAQGAGGIIPPNAILIFEIELVSVTSK</sequence>
<evidence type="ECO:0000256" key="1">
    <source>
        <dbReference type="ARBA" id="ARBA00000971"/>
    </source>
</evidence>
<dbReference type="PANTHER" id="PTHR43811">
    <property type="entry name" value="FKBP-TYPE PEPTIDYL-PROLYL CIS-TRANS ISOMERASE FKPA"/>
    <property type="match status" value="1"/>
</dbReference>
<dbReference type="InterPro" id="IPR001179">
    <property type="entry name" value="PPIase_FKBP_dom"/>
</dbReference>
<dbReference type="Gene3D" id="3.10.50.40">
    <property type="match status" value="1"/>
</dbReference>
<comment type="similarity">
    <text evidence="2 6">Belongs to the FKBP-type PPIase family.</text>
</comment>
<dbReference type="STRING" id="1802694.A2918_00685"/>
<comment type="catalytic activity">
    <reaction evidence="1 5 6">
        <text>[protein]-peptidylproline (omega=180) = [protein]-peptidylproline (omega=0)</text>
        <dbReference type="Rhea" id="RHEA:16237"/>
        <dbReference type="Rhea" id="RHEA-COMP:10747"/>
        <dbReference type="Rhea" id="RHEA-COMP:10748"/>
        <dbReference type="ChEBI" id="CHEBI:83833"/>
        <dbReference type="ChEBI" id="CHEBI:83834"/>
        <dbReference type="EC" id="5.2.1.8"/>
    </reaction>
</comment>
<dbReference type="Proteomes" id="UP000178227">
    <property type="component" value="Unassembled WGS sequence"/>
</dbReference>
<feature type="domain" description="PPIase FKBP-type" evidence="7">
    <location>
        <begin position="23"/>
        <end position="111"/>
    </location>
</feature>
<evidence type="ECO:0000256" key="4">
    <source>
        <dbReference type="ARBA" id="ARBA00023235"/>
    </source>
</evidence>
<accession>A0A1F8GDZ6</accession>
<evidence type="ECO:0000313" key="9">
    <source>
        <dbReference type="Proteomes" id="UP000178227"/>
    </source>
</evidence>
<dbReference type="InterPro" id="IPR046357">
    <property type="entry name" value="PPIase_dom_sf"/>
</dbReference>
<comment type="caution">
    <text evidence="8">The sequence shown here is derived from an EMBL/GenBank/DDBJ whole genome shotgun (WGS) entry which is preliminary data.</text>
</comment>
<evidence type="ECO:0000256" key="2">
    <source>
        <dbReference type="ARBA" id="ARBA00006577"/>
    </source>
</evidence>
<dbReference type="GO" id="GO:0003755">
    <property type="term" value="F:peptidyl-prolyl cis-trans isomerase activity"/>
    <property type="evidence" value="ECO:0007669"/>
    <property type="project" value="UniProtKB-UniRule"/>
</dbReference>
<keyword evidence="4 5" id="KW-0413">Isomerase</keyword>
<reference evidence="8 9" key="1">
    <citation type="journal article" date="2016" name="Nat. Commun.">
        <title>Thousands of microbial genomes shed light on interconnected biogeochemical processes in an aquifer system.</title>
        <authorList>
            <person name="Anantharaman K."/>
            <person name="Brown C.T."/>
            <person name="Hug L.A."/>
            <person name="Sharon I."/>
            <person name="Castelle C.J."/>
            <person name="Probst A.J."/>
            <person name="Thomas B.C."/>
            <person name="Singh A."/>
            <person name="Wilkins M.J."/>
            <person name="Karaoz U."/>
            <person name="Brodie E.L."/>
            <person name="Williams K.H."/>
            <person name="Hubbard S.S."/>
            <person name="Banfield J.F."/>
        </authorList>
    </citation>
    <scope>NUCLEOTIDE SEQUENCE [LARGE SCALE GENOMIC DNA]</scope>
</reference>
<dbReference type="EC" id="5.2.1.8" evidence="6"/>
<evidence type="ECO:0000313" key="8">
    <source>
        <dbReference type="EMBL" id="OGN23605.1"/>
    </source>
</evidence>
<protein>
    <recommendedName>
        <fullName evidence="6">Peptidyl-prolyl cis-trans isomerase</fullName>
        <ecNumber evidence="6">5.2.1.8</ecNumber>
    </recommendedName>
</protein>
<proteinExistence type="inferred from homology"/>
<dbReference type="Pfam" id="PF00254">
    <property type="entry name" value="FKBP_C"/>
    <property type="match status" value="1"/>
</dbReference>
<name>A0A1F8GDZ6_9BACT</name>
<evidence type="ECO:0000256" key="6">
    <source>
        <dbReference type="RuleBase" id="RU003915"/>
    </source>
</evidence>
<dbReference type="PANTHER" id="PTHR43811:SF19">
    <property type="entry name" value="39 KDA FK506-BINDING NUCLEAR PROTEIN"/>
    <property type="match status" value="1"/>
</dbReference>
<dbReference type="EMBL" id="MGKI01000001">
    <property type="protein sequence ID" value="OGN23605.1"/>
    <property type="molecule type" value="Genomic_DNA"/>
</dbReference>
<evidence type="ECO:0000256" key="5">
    <source>
        <dbReference type="PROSITE-ProRule" id="PRU00277"/>
    </source>
</evidence>
<keyword evidence="3 5" id="KW-0697">Rotamase</keyword>